<dbReference type="PANTHER" id="PTHR31009">
    <property type="entry name" value="S-ADENOSYL-L-METHIONINE:CARBOXYL METHYLTRANSFERASE FAMILY PROTEIN"/>
    <property type="match status" value="1"/>
</dbReference>
<dbReference type="Pfam" id="PF03492">
    <property type="entry name" value="Methyltransf_7"/>
    <property type="match status" value="1"/>
</dbReference>
<dbReference type="SUPFAM" id="SSF53335">
    <property type="entry name" value="S-adenosyl-L-methionine-dependent methyltransferases"/>
    <property type="match status" value="1"/>
</dbReference>
<dbReference type="Gene3D" id="3.40.50.150">
    <property type="entry name" value="Vaccinia Virus protein VP39"/>
    <property type="match status" value="1"/>
</dbReference>
<evidence type="ECO:0000313" key="5">
    <source>
        <dbReference type="Proteomes" id="UP001652623"/>
    </source>
</evidence>
<dbReference type="RefSeq" id="XP_015866082.1">
    <property type="nucleotide sequence ID" value="XM_016010596.4"/>
</dbReference>
<proteinExistence type="predicted"/>
<dbReference type="AlphaFoldDB" id="A0A6P3YV30"/>
<dbReference type="InterPro" id="IPR005299">
    <property type="entry name" value="MeTrfase_7"/>
</dbReference>
<evidence type="ECO:0000256" key="2">
    <source>
        <dbReference type="ARBA" id="ARBA00022679"/>
    </source>
</evidence>
<keyword evidence="4" id="KW-0460">Magnesium</keyword>
<dbReference type="Gene3D" id="1.10.1200.270">
    <property type="entry name" value="Methyltransferase, alpha-helical capping domain"/>
    <property type="match status" value="1"/>
</dbReference>
<dbReference type="InterPro" id="IPR029063">
    <property type="entry name" value="SAM-dependent_MTases_sf"/>
</dbReference>
<dbReference type="GO" id="GO:0008168">
    <property type="term" value="F:methyltransferase activity"/>
    <property type="evidence" value="ECO:0007669"/>
    <property type="project" value="UniProtKB-KW"/>
</dbReference>
<name>A0A6P3YV30_ZIZJJ</name>
<dbReference type="GO" id="GO:0046872">
    <property type="term" value="F:metal ion binding"/>
    <property type="evidence" value="ECO:0007669"/>
    <property type="project" value="UniProtKB-KW"/>
</dbReference>
<dbReference type="KEGG" id="zju:107403689"/>
<sequence>MEVVRLLHMNKGAGETSYAQNSKVQSKIISIAKPMIEEALVEILSKNIPESVGIADLGCSSGPNTLSVISQIMYMIHGQCCHMGRSSPEFRLFLNDLYSNDFNDIFVSLPAFYNKIKEEKGIGFGSCFVFGAPGSFYGRLFPGNSLHFVHSSSSLHWLSQVPPGLESNASTALNKGKLYISKSSPKCVLDAYSLQFHNDFSSFLKSRSLEVVSGGRMVLTLMGRSTSDATTEDSCYHWELLAQALMSMVSEGLVKEEMVDSFNAPYYAPCAEELKMAIENDGSFMVDRLEAFEIEWDGGCGIMNDPFERGVRVAKTIRAVVESMLESQFGKHIMDDLFRRYAWLVGDYLASSKTKYVNLVVSLVKKDLRAQENKDYCISDALRISSVRLRKWKASFLRQIKSVFKVMSKIY</sequence>
<dbReference type="InterPro" id="IPR042086">
    <property type="entry name" value="MeTrfase_capping"/>
</dbReference>
<evidence type="ECO:0000256" key="4">
    <source>
        <dbReference type="ARBA" id="ARBA00022842"/>
    </source>
</evidence>
<dbReference type="FunCoup" id="A0A6P3YV30">
    <property type="interactions" value="98"/>
</dbReference>
<keyword evidence="1 6" id="KW-0489">Methyltransferase</keyword>
<gene>
    <name evidence="6" type="primary">LOC107403689</name>
</gene>
<evidence type="ECO:0000313" key="6">
    <source>
        <dbReference type="RefSeq" id="XP_015866082.1"/>
    </source>
</evidence>
<keyword evidence="3" id="KW-0479">Metal-binding</keyword>
<dbReference type="GO" id="GO:0032259">
    <property type="term" value="P:methylation"/>
    <property type="evidence" value="ECO:0007669"/>
    <property type="project" value="UniProtKB-KW"/>
</dbReference>
<organism evidence="5 6">
    <name type="scientific">Ziziphus jujuba</name>
    <name type="common">Chinese jujube</name>
    <name type="synonym">Ziziphus sativa</name>
    <dbReference type="NCBI Taxonomy" id="326968"/>
    <lineage>
        <taxon>Eukaryota</taxon>
        <taxon>Viridiplantae</taxon>
        <taxon>Streptophyta</taxon>
        <taxon>Embryophyta</taxon>
        <taxon>Tracheophyta</taxon>
        <taxon>Spermatophyta</taxon>
        <taxon>Magnoliopsida</taxon>
        <taxon>eudicotyledons</taxon>
        <taxon>Gunneridae</taxon>
        <taxon>Pentapetalae</taxon>
        <taxon>rosids</taxon>
        <taxon>fabids</taxon>
        <taxon>Rosales</taxon>
        <taxon>Rhamnaceae</taxon>
        <taxon>Paliureae</taxon>
        <taxon>Ziziphus</taxon>
    </lineage>
</organism>
<protein>
    <submittedName>
        <fullName evidence="6">Probable jasmonic acid carboxyl methyltransferase 2</fullName>
    </submittedName>
</protein>
<evidence type="ECO:0000256" key="3">
    <source>
        <dbReference type="ARBA" id="ARBA00022723"/>
    </source>
</evidence>
<keyword evidence="5" id="KW-1185">Reference proteome</keyword>
<dbReference type="InParanoid" id="A0A6P3YV30"/>
<reference evidence="6" key="1">
    <citation type="submission" date="2025-08" db="UniProtKB">
        <authorList>
            <consortium name="RefSeq"/>
        </authorList>
    </citation>
    <scope>IDENTIFICATION</scope>
    <source>
        <tissue evidence="6">Seedling</tissue>
    </source>
</reference>
<evidence type="ECO:0000256" key="1">
    <source>
        <dbReference type="ARBA" id="ARBA00022603"/>
    </source>
</evidence>
<accession>A0A6P3YV30</accession>
<keyword evidence="2" id="KW-0808">Transferase</keyword>
<dbReference type="Proteomes" id="UP001652623">
    <property type="component" value="Chromosome 5"/>
</dbReference>
<dbReference type="GeneID" id="107403689"/>